<feature type="transmembrane region" description="Helical" evidence="2">
    <location>
        <begin position="220"/>
        <end position="239"/>
    </location>
</feature>
<evidence type="ECO:0000313" key="5">
    <source>
        <dbReference type="Proteomes" id="UP000249324"/>
    </source>
</evidence>
<dbReference type="PANTHER" id="PTHR23028">
    <property type="entry name" value="ACETYLTRANSFERASE"/>
    <property type="match status" value="1"/>
</dbReference>
<evidence type="ECO:0000259" key="3">
    <source>
        <dbReference type="Pfam" id="PF01757"/>
    </source>
</evidence>
<feature type="transmembrane region" description="Helical" evidence="2">
    <location>
        <begin position="160"/>
        <end position="183"/>
    </location>
</feature>
<feature type="region of interest" description="Disordered" evidence="1">
    <location>
        <begin position="364"/>
        <end position="654"/>
    </location>
</feature>
<organism evidence="4 5">
    <name type="scientific">Thermocrispum agreste</name>
    <dbReference type="NCBI Taxonomy" id="37925"/>
    <lineage>
        <taxon>Bacteria</taxon>
        <taxon>Bacillati</taxon>
        <taxon>Actinomycetota</taxon>
        <taxon>Actinomycetes</taxon>
        <taxon>Pseudonocardiales</taxon>
        <taxon>Pseudonocardiaceae</taxon>
        <taxon>Thermocrispum</taxon>
    </lineage>
</organism>
<feature type="transmembrane region" description="Helical" evidence="2">
    <location>
        <begin position="309"/>
        <end position="326"/>
    </location>
</feature>
<keyword evidence="4" id="KW-0808">Transferase</keyword>
<feature type="compositionally biased region" description="Low complexity" evidence="1">
    <location>
        <begin position="492"/>
        <end position="502"/>
    </location>
</feature>
<accession>A0ABD6FB28</accession>
<gene>
    <name evidence="4" type="ORF">DIU77_002120</name>
</gene>
<keyword evidence="4" id="KW-0012">Acyltransferase</keyword>
<dbReference type="InterPro" id="IPR002656">
    <property type="entry name" value="Acyl_transf_3_dom"/>
</dbReference>
<feature type="transmembrane region" description="Helical" evidence="2">
    <location>
        <begin position="78"/>
        <end position="100"/>
    </location>
</feature>
<feature type="domain" description="Acyltransferase 3" evidence="3">
    <location>
        <begin position="24"/>
        <end position="347"/>
    </location>
</feature>
<keyword evidence="2" id="KW-0812">Transmembrane</keyword>
<feature type="transmembrane region" description="Helical" evidence="2">
    <location>
        <begin position="271"/>
        <end position="289"/>
    </location>
</feature>
<feature type="transmembrane region" description="Helical" evidence="2">
    <location>
        <begin position="112"/>
        <end position="133"/>
    </location>
</feature>
<comment type="caution">
    <text evidence="4">The sequence shown here is derived from an EMBL/GenBank/DDBJ whole genome shotgun (WGS) entry which is preliminary data.</text>
</comment>
<proteinExistence type="predicted"/>
<feature type="compositionally biased region" description="Acidic residues" evidence="1">
    <location>
        <begin position="393"/>
        <end position="421"/>
    </location>
</feature>
<evidence type="ECO:0000313" key="4">
    <source>
        <dbReference type="EMBL" id="MFO7191024.1"/>
    </source>
</evidence>
<feature type="compositionally biased region" description="Low complexity" evidence="1">
    <location>
        <begin position="425"/>
        <end position="434"/>
    </location>
</feature>
<feature type="transmembrane region" description="Helical" evidence="2">
    <location>
        <begin position="246"/>
        <end position="265"/>
    </location>
</feature>
<dbReference type="GO" id="GO:0016746">
    <property type="term" value="F:acyltransferase activity"/>
    <property type="evidence" value="ECO:0007669"/>
    <property type="project" value="UniProtKB-KW"/>
</dbReference>
<name>A0ABD6FB28_9PSEU</name>
<sequence>MRIWDAPTEVFGVVKATPEKSRIAFIDIGRTVAALVVFYTHVANQFVAARYGGSAVTDGFTALFETPLNLSSEGIGQISIYFFFLVSGFVVTPIALQLGARRFGVNRFFRIYPMNVLAVLLAAGGIALGLSVLSAGHKQDITPGTLVANLTLANFSLKPFWAMVGVAWTLAVEVLFYLLLIAMLPLLRRWVWAAIFVELDIVLILVLLRTPLGEDFGGFASQSAYLLLPIMGQIIWAGWHGKIHPWLAGGYLLAAWGLFVMATNLRLDTDYLLRPAPIVFAVLVFLVGLGAEPRLKQRAFWTAMSERSYSLYLMHGLIALPLMHAVSDALPVWLCVVLGVAATFAVTELAYRYVERPSHNLGRRLSRRNEDSPAAPRPRLGALLKRKRRSADDSSEAEEDEEDDEQDADGAEEEDAPSPDEELTRPSMPAAPRRAAAEARTVHRGRPAPEVRQRRLPAEEPERGDDHREVPARNGRPPRPAGERSERQASNGQPRRPAANGRRAAHGPGDRPPTRPAPGGPRERPAPRWPGETPEQSQASRPIRRERGVLPEPRRQPPPRPRHRREEPPNGHRTANGRVHHDEPVWPVAGNEAAPRRSAGNGDARSRRNGPAPSPDTRNRPVGESAGSNGRRAPLGSPDRRGAGPRGADRPHAR</sequence>
<evidence type="ECO:0000256" key="1">
    <source>
        <dbReference type="SAM" id="MobiDB-lite"/>
    </source>
</evidence>
<feature type="transmembrane region" description="Helical" evidence="2">
    <location>
        <begin position="332"/>
        <end position="354"/>
    </location>
</feature>
<feature type="compositionally biased region" description="Basic and acidic residues" evidence="1">
    <location>
        <begin position="435"/>
        <end position="471"/>
    </location>
</feature>
<dbReference type="AlphaFoldDB" id="A0ABD6FB28"/>
<dbReference type="Proteomes" id="UP000249324">
    <property type="component" value="Unassembled WGS sequence"/>
</dbReference>
<feature type="compositionally biased region" description="Basic and acidic residues" evidence="1">
    <location>
        <begin position="543"/>
        <end position="555"/>
    </location>
</feature>
<dbReference type="InterPro" id="IPR050879">
    <property type="entry name" value="Acyltransferase_3"/>
</dbReference>
<protein>
    <submittedName>
        <fullName evidence="4">Acyltransferase family protein</fullName>
    </submittedName>
</protein>
<reference evidence="4 5" key="1">
    <citation type="journal article" date="2021" name="BMC Genomics">
        <title>Genome-resolved metagenome and metatranscriptome analyses of thermophilic composting reveal key bacterial players and their metabolic interactions.</title>
        <authorList>
            <person name="Braga L.P.P."/>
            <person name="Pereira R.V."/>
            <person name="Martins L.F."/>
            <person name="Moura L.M.S."/>
            <person name="Sanchez F.B."/>
            <person name="Patane J.S.L."/>
            <person name="da Silva A.M."/>
            <person name="Setubal J.C."/>
        </authorList>
    </citation>
    <scope>NUCLEOTIDE SEQUENCE [LARGE SCALE GENOMIC DNA]</scope>
    <source>
        <strain evidence="4">ZC4RG45</strain>
    </source>
</reference>
<feature type="transmembrane region" description="Helical" evidence="2">
    <location>
        <begin position="190"/>
        <end position="208"/>
    </location>
</feature>
<dbReference type="Pfam" id="PF01757">
    <property type="entry name" value="Acyl_transf_3"/>
    <property type="match status" value="1"/>
</dbReference>
<keyword evidence="2" id="KW-1133">Transmembrane helix</keyword>
<evidence type="ECO:0000256" key="2">
    <source>
        <dbReference type="SAM" id="Phobius"/>
    </source>
</evidence>
<keyword evidence="2" id="KW-0472">Membrane</keyword>
<feature type="compositionally biased region" description="Basic and acidic residues" evidence="1">
    <location>
        <begin position="638"/>
        <end position="654"/>
    </location>
</feature>
<dbReference type="EMBL" id="QGUI02000012">
    <property type="protein sequence ID" value="MFO7191024.1"/>
    <property type="molecule type" value="Genomic_DNA"/>
</dbReference>